<dbReference type="PATRIC" id="fig|1386089.3.peg.3303"/>
<evidence type="ECO:0000313" key="2">
    <source>
        <dbReference type="Proteomes" id="UP000019489"/>
    </source>
</evidence>
<protein>
    <recommendedName>
        <fullName evidence="3">Peptidase C39-like domain-containing protein</fullName>
    </recommendedName>
</protein>
<comment type="caution">
    <text evidence="1">The sequence shown here is derived from an EMBL/GenBank/DDBJ whole genome shotgun (WGS) entry which is preliminary data.</text>
</comment>
<evidence type="ECO:0008006" key="3">
    <source>
        <dbReference type="Google" id="ProtNLM"/>
    </source>
</evidence>
<gene>
    <name evidence="1" type="ORF">N865_15555</name>
</gene>
<dbReference type="STRING" id="1386089.N865_15555"/>
<reference evidence="1 2" key="1">
    <citation type="submission" date="2013-08" db="EMBL/GenBank/DDBJ databases">
        <title>Intrasporangium oryzae NRRL B-24470.</title>
        <authorList>
            <person name="Liu H."/>
            <person name="Wang G."/>
        </authorList>
    </citation>
    <scope>NUCLEOTIDE SEQUENCE [LARGE SCALE GENOMIC DNA]</scope>
    <source>
        <strain evidence="1 2">NRRL B-24470</strain>
    </source>
</reference>
<dbReference type="Proteomes" id="UP000019489">
    <property type="component" value="Unassembled WGS sequence"/>
</dbReference>
<dbReference type="AlphaFoldDB" id="W9G577"/>
<organism evidence="1 2">
    <name type="scientific">Intrasporangium oryzae NRRL B-24470</name>
    <dbReference type="NCBI Taxonomy" id="1386089"/>
    <lineage>
        <taxon>Bacteria</taxon>
        <taxon>Bacillati</taxon>
        <taxon>Actinomycetota</taxon>
        <taxon>Actinomycetes</taxon>
        <taxon>Micrococcales</taxon>
        <taxon>Intrasporangiaceae</taxon>
        <taxon>Intrasporangium</taxon>
    </lineage>
</organism>
<keyword evidence="2" id="KW-1185">Reference proteome</keyword>
<dbReference type="EMBL" id="AWSA01000042">
    <property type="protein sequence ID" value="EWT00462.1"/>
    <property type="molecule type" value="Genomic_DNA"/>
</dbReference>
<proteinExistence type="predicted"/>
<dbReference type="OrthoDB" id="4762866at2"/>
<sequence length="208" mass="22495">MVVPFRLHAGEPAPVQQSSTTCGSASLTVARMLVDPEFAQWVREGVGPSVPGVAAHATDPVAARFAAYEQIVAGRTNALLGVGGRLQLPWPRALGTPPWGARNELEHGAADPGARYSISWTRFRGPRQRATAYRVLRERVSHGRPALLYIGNGRLPRHVVLVVSRDATALHVYEPATGQVLPMTEDRFAGQRVGLAGWNVPWAVVWAT</sequence>
<evidence type="ECO:0000313" key="1">
    <source>
        <dbReference type="EMBL" id="EWT00462.1"/>
    </source>
</evidence>
<name>W9G577_9MICO</name>
<dbReference type="RefSeq" id="WP_034808320.1">
    <property type="nucleotide sequence ID" value="NZ_AWSA01000042.1"/>
</dbReference>
<accession>W9G577</accession>
<dbReference type="eggNOG" id="ENOG5033Z8G">
    <property type="taxonomic scope" value="Bacteria"/>
</dbReference>